<evidence type="ECO:0000313" key="5">
    <source>
        <dbReference type="WBParaSite" id="PTRK_0001178500.1"/>
    </source>
</evidence>
<feature type="region of interest" description="Disordered" evidence="1">
    <location>
        <begin position="174"/>
        <end position="208"/>
    </location>
</feature>
<dbReference type="InterPro" id="IPR007284">
    <property type="entry name" value="Ground-like_dom"/>
</dbReference>
<feature type="signal peptide" evidence="2">
    <location>
        <begin position="1"/>
        <end position="17"/>
    </location>
</feature>
<evidence type="ECO:0000313" key="4">
    <source>
        <dbReference type="Proteomes" id="UP000038045"/>
    </source>
</evidence>
<feature type="compositionally biased region" description="Polar residues" evidence="1">
    <location>
        <begin position="182"/>
        <end position="198"/>
    </location>
</feature>
<feature type="compositionally biased region" description="Basic and acidic residues" evidence="1">
    <location>
        <begin position="223"/>
        <end position="237"/>
    </location>
</feature>
<dbReference type="Pfam" id="PF04155">
    <property type="entry name" value="Ground-like"/>
    <property type="match status" value="1"/>
</dbReference>
<feature type="chain" id="PRO_5005892208" evidence="2">
    <location>
        <begin position="18"/>
        <end position="335"/>
    </location>
</feature>
<dbReference type="STRING" id="131310.A0A0N4ZTF6"/>
<proteinExistence type="predicted"/>
<dbReference type="WBParaSite" id="PTRK_0001178500.1">
    <property type="protein sequence ID" value="PTRK_0001178500.1"/>
    <property type="gene ID" value="PTRK_0001178500"/>
</dbReference>
<name>A0A0N4ZTF6_PARTI</name>
<feature type="region of interest" description="Disordered" evidence="1">
    <location>
        <begin position="221"/>
        <end position="243"/>
    </location>
</feature>
<reference evidence="5" key="1">
    <citation type="submission" date="2017-02" db="UniProtKB">
        <authorList>
            <consortium name="WormBaseParasite"/>
        </authorList>
    </citation>
    <scope>IDENTIFICATION</scope>
</reference>
<keyword evidence="2" id="KW-0732">Signal</keyword>
<evidence type="ECO:0000256" key="1">
    <source>
        <dbReference type="SAM" id="MobiDB-lite"/>
    </source>
</evidence>
<dbReference type="Proteomes" id="UP000038045">
    <property type="component" value="Unplaced"/>
</dbReference>
<evidence type="ECO:0000259" key="3">
    <source>
        <dbReference type="Pfam" id="PF04155"/>
    </source>
</evidence>
<keyword evidence="4" id="KW-1185">Reference proteome</keyword>
<evidence type="ECO:0000256" key="2">
    <source>
        <dbReference type="SAM" id="SignalP"/>
    </source>
</evidence>
<dbReference type="PROSITE" id="PS51257">
    <property type="entry name" value="PROKAR_LIPOPROTEIN"/>
    <property type="match status" value="1"/>
</dbReference>
<protein>
    <submittedName>
        <fullName evidence="5">Ground-like domain-containing protein</fullName>
    </submittedName>
</protein>
<feature type="domain" description="Ground-like" evidence="3">
    <location>
        <begin position="258"/>
        <end position="321"/>
    </location>
</feature>
<dbReference type="AlphaFoldDB" id="A0A0N4ZTF6"/>
<organism evidence="4 5">
    <name type="scientific">Parastrongyloides trichosuri</name>
    <name type="common">Possum-specific nematode worm</name>
    <dbReference type="NCBI Taxonomy" id="131310"/>
    <lineage>
        <taxon>Eukaryota</taxon>
        <taxon>Metazoa</taxon>
        <taxon>Ecdysozoa</taxon>
        <taxon>Nematoda</taxon>
        <taxon>Chromadorea</taxon>
        <taxon>Rhabditida</taxon>
        <taxon>Tylenchina</taxon>
        <taxon>Panagrolaimomorpha</taxon>
        <taxon>Strongyloidoidea</taxon>
        <taxon>Strongyloididae</taxon>
        <taxon>Parastrongyloides</taxon>
    </lineage>
</organism>
<accession>A0A0N4ZTF6</accession>
<sequence>MLFKVLILIIYVNIVNGFLFGGLGGGGGSSCCSSSCCSPQTSSCGCSSGASYSSCGGGSYSGGCSFGCGASSSGCSSPPSYPSNCGGGCSSAPSYPSNCGGGCSSSYSTQTGGGCNTGYAPQSSSCTPSSYSSVPVQTYQQQSYQQPAVQQVQMPETYHQPAVQVQMQPAQTYQSAPVAPPQTFSQQQSYANEPQAQANVAPASTGYSEVAHHAAADINVEVKSSEDEQNNGDKKSSSDILESEIPPVPIDQIPLINDEDCNVAELRDIMKKSIIGDINISKRKIQVEAEKKFGGRFDVICATHDFSYLSNTELYCQVSSKINNMIFSCYSYRQL</sequence>